<dbReference type="GO" id="GO:0046872">
    <property type="term" value="F:metal ion binding"/>
    <property type="evidence" value="ECO:0007669"/>
    <property type="project" value="UniProtKB-KW"/>
</dbReference>
<gene>
    <name evidence="4" type="ORF">CPLU01_14805</name>
</gene>
<keyword evidence="1" id="KW-0479">Metal-binding</keyword>
<dbReference type="SUPFAM" id="SSF48056">
    <property type="entry name" value="Di-copper centre-containing domain"/>
    <property type="match status" value="1"/>
</dbReference>
<reference evidence="4" key="1">
    <citation type="journal article" date="2020" name="Phytopathology">
        <title>Genome Sequence Resources of Colletotrichum truncatum, C. plurivorum, C. musicola, and C. sojae: Four Species Pathogenic to Soybean (Glycine max).</title>
        <authorList>
            <person name="Rogerio F."/>
            <person name="Boufleur T.R."/>
            <person name="Ciampi-Guillardi M."/>
            <person name="Sukno S.A."/>
            <person name="Thon M.R."/>
            <person name="Massola Junior N.S."/>
            <person name="Baroncelli R."/>
        </authorList>
    </citation>
    <scope>NUCLEOTIDE SEQUENCE</scope>
    <source>
        <strain evidence="4">LFN00145</strain>
    </source>
</reference>
<accession>A0A8H6MYG1</accession>
<dbReference type="GO" id="GO:0016491">
    <property type="term" value="F:oxidoreductase activity"/>
    <property type="evidence" value="ECO:0007669"/>
    <property type="project" value="InterPro"/>
</dbReference>
<dbReference type="PANTHER" id="PTHR11474:SF126">
    <property type="entry name" value="TYROSINASE-LIKE PROTEIN TYR-1-RELATED"/>
    <property type="match status" value="1"/>
</dbReference>
<feature type="domain" description="Tyrosinase copper-binding" evidence="3">
    <location>
        <begin position="8"/>
        <end position="19"/>
    </location>
</feature>
<dbReference type="EMBL" id="WIGO01000422">
    <property type="protein sequence ID" value="KAF6812836.1"/>
    <property type="molecule type" value="Genomic_DNA"/>
</dbReference>
<dbReference type="PANTHER" id="PTHR11474">
    <property type="entry name" value="TYROSINASE FAMILY MEMBER"/>
    <property type="match status" value="1"/>
</dbReference>
<sequence length="87" mass="10351">MTFSAPNDPVFFLHHTQVDRLWWMWQMRDPVTRFREYHGPTEDFRHHHRRSAGGATDVDVLPMGGLVNDGRVREYLDTRQGSLCYIY</sequence>
<dbReference type="Pfam" id="PF00264">
    <property type="entry name" value="Tyrosinase"/>
    <property type="match status" value="1"/>
</dbReference>
<dbReference type="PROSITE" id="PS00498">
    <property type="entry name" value="TYROSINASE_2"/>
    <property type="match status" value="1"/>
</dbReference>
<dbReference type="InterPro" id="IPR050316">
    <property type="entry name" value="Tyrosinase/Hemocyanin"/>
</dbReference>
<dbReference type="InterPro" id="IPR008922">
    <property type="entry name" value="Di-copper_centre_dom_sf"/>
</dbReference>
<keyword evidence="2" id="KW-0186">Copper</keyword>
<organism evidence="4 5">
    <name type="scientific">Colletotrichum plurivorum</name>
    <dbReference type="NCBI Taxonomy" id="2175906"/>
    <lineage>
        <taxon>Eukaryota</taxon>
        <taxon>Fungi</taxon>
        <taxon>Dikarya</taxon>
        <taxon>Ascomycota</taxon>
        <taxon>Pezizomycotina</taxon>
        <taxon>Sordariomycetes</taxon>
        <taxon>Hypocreomycetidae</taxon>
        <taxon>Glomerellales</taxon>
        <taxon>Glomerellaceae</taxon>
        <taxon>Colletotrichum</taxon>
        <taxon>Colletotrichum orchidearum species complex</taxon>
    </lineage>
</organism>
<proteinExistence type="predicted"/>
<comment type="caution">
    <text evidence="4">The sequence shown here is derived from an EMBL/GenBank/DDBJ whole genome shotgun (WGS) entry which is preliminary data.</text>
</comment>
<evidence type="ECO:0000313" key="4">
    <source>
        <dbReference type="EMBL" id="KAF6812836.1"/>
    </source>
</evidence>
<dbReference type="Proteomes" id="UP000654918">
    <property type="component" value="Unassembled WGS sequence"/>
</dbReference>
<evidence type="ECO:0000313" key="5">
    <source>
        <dbReference type="Proteomes" id="UP000654918"/>
    </source>
</evidence>
<name>A0A8H6MYG1_9PEZI</name>
<evidence type="ECO:0000256" key="2">
    <source>
        <dbReference type="ARBA" id="ARBA00023008"/>
    </source>
</evidence>
<protein>
    <submittedName>
        <fullName evidence="4">Tyrosinase central domain containing protein</fullName>
    </submittedName>
</protein>
<evidence type="ECO:0000259" key="3">
    <source>
        <dbReference type="PROSITE" id="PS00498"/>
    </source>
</evidence>
<dbReference type="Gene3D" id="1.10.1280.10">
    <property type="entry name" value="Di-copper center containing domain from catechol oxidase"/>
    <property type="match status" value="1"/>
</dbReference>
<evidence type="ECO:0000256" key="1">
    <source>
        <dbReference type="ARBA" id="ARBA00022723"/>
    </source>
</evidence>
<dbReference type="InterPro" id="IPR002227">
    <property type="entry name" value="Tyrosinase_Cu-bd"/>
</dbReference>
<dbReference type="AlphaFoldDB" id="A0A8H6MYG1"/>
<keyword evidence="5" id="KW-1185">Reference proteome</keyword>